<evidence type="ECO:0000313" key="2">
    <source>
        <dbReference type="EMBL" id="RFS43611.1"/>
    </source>
</evidence>
<proteinExistence type="predicted"/>
<dbReference type="AlphaFoldDB" id="A0A372FS80"/>
<keyword evidence="1" id="KW-0732">Signal</keyword>
<feature type="chain" id="PRO_5039321951" evidence="1">
    <location>
        <begin position="36"/>
        <end position="70"/>
    </location>
</feature>
<protein>
    <submittedName>
        <fullName evidence="2">Uncharacterized protein</fullName>
    </submittedName>
</protein>
<accession>A0A372FS80</accession>
<evidence type="ECO:0000256" key="1">
    <source>
        <dbReference type="SAM" id="SignalP"/>
    </source>
</evidence>
<dbReference type="Proteomes" id="UP000262621">
    <property type="component" value="Unassembled WGS sequence"/>
</dbReference>
<keyword evidence="3" id="KW-1185">Reference proteome</keyword>
<gene>
    <name evidence="2" type="ORF">D0Q02_26690</name>
</gene>
<name>A0A372FS80_9ACTN</name>
<dbReference type="EMBL" id="QVFU01000051">
    <property type="protein sequence ID" value="RFS43611.1"/>
    <property type="molecule type" value="Genomic_DNA"/>
</dbReference>
<feature type="signal peptide" evidence="1">
    <location>
        <begin position="1"/>
        <end position="35"/>
    </location>
</feature>
<comment type="caution">
    <text evidence="2">The sequence shown here is derived from an EMBL/GenBank/DDBJ whole genome shotgun (WGS) entry which is preliminary data.</text>
</comment>
<organism evidence="2 3">
    <name type="scientific">Micromonospora craniellae</name>
    <dbReference type="NCBI Taxonomy" id="2294034"/>
    <lineage>
        <taxon>Bacteria</taxon>
        <taxon>Bacillati</taxon>
        <taxon>Actinomycetota</taxon>
        <taxon>Actinomycetes</taxon>
        <taxon>Micromonosporales</taxon>
        <taxon>Micromonosporaceae</taxon>
        <taxon>Micromonospora</taxon>
    </lineage>
</organism>
<sequence>MTGMRLVARRPRRRNLQRLCPAGLVVACPSLPLLAQAPAGVATQILAVCGDGTVLPPDDADVTPSTQEAV</sequence>
<evidence type="ECO:0000313" key="3">
    <source>
        <dbReference type="Proteomes" id="UP000262621"/>
    </source>
</evidence>
<reference evidence="2 3" key="1">
    <citation type="submission" date="2018-08" db="EMBL/GenBank/DDBJ databases">
        <title>Verrucosispora craniellae sp. nov., isolated from a marine sponge in the South China Sea.</title>
        <authorList>
            <person name="Li L."/>
            <person name="Lin H.W."/>
        </authorList>
    </citation>
    <scope>NUCLEOTIDE SEQUENCE [LARGE SCALE GENOMIC DNA]</scope>
    <source>
        <strain evidence="2 3">LHW63014</strain>
    </source>
</reference>